<reference evidence="1 2" key="1">
    <citation type="journal article" date="2017" name="Curr. Biol.">
        <title>The Evolution of Venom by Co-option of Single-Copy Genes.</title>
        <authorList>
            <person name="Martinson E.O."/>
            <person name="Mrinalini"/>
            <person name="Kelkar Y.D."/>
            <person name="Chang C.H."/>
            <person name="Werren J.H."/>
        </authorList>
    </citation>
    <scope>NUCLEOTIDE SEQUENCE [LARGE SCALE GENOMIC DNA]</scope>
    <source>
        <strain evidence="1 2">Alberta</strain>
        <tissue evidence="1">Whole body</tissue>
    </source>
</reference>
<comment type="caution">
    <text evidence="1">The sequence shown here is derived from an EMBL/GenBank/DDBJ whole genome shotgun (WGS) entry which is preliminary data.</text>
</comment>
<dbReference type="AlphaFoldDB" id="A0A232FLT7"/>
<protein>
    <recommendedName>
        <fullName evidence="3">Tc1-like transposase DDE domain-containing protein</fullName>
    </recommendedName>
</protein>
<dbReference type="PANTHER" id="PTHR47326:SF1">
    <property type="entry name" value="HTH PSQ-TYPE DOMAIN-CONTAINING PROTEIN"/>
    <property type="match status" value="1"/>
</dbReference>
<dbReference type="PANTHER" id="PTHR47326">
    <property type="entry name" value="TRANSPOSABLE ELEMENT TC3 TRANSPOSASE-LIKE PROTEIN"/>
    <property type="match status" value="1"/>
</dbReference>
<name>A0A232FLT7_9HYME</name>
<organism evidence="1 2">
    <name type="scientific">Trichomalopsis sarcophagae</name>
    <dbReference type="NCBI Taxonomy" id="543379"/>
    <lineage>
        <taxon>Eukaryota</taxon>
        <taxon>Metazoa</taxon>
        <taxon>Ecdysozoa</taxon>
        <taxon>Arthropoda</taxon>
        <taxon>Hexapoda</taxon>
        <taxon>Insecta</taxon>
        <taxon>Pterygota</taxon>
        <taxon>Neoptera</taxon>
        <taxon>Endopterygota</taxon>
        <taxon>Hymenoptera</taxon>
        <taxon>Apocrita</taxon>
        <taxon>Proctotrupomorpha</taxon>
        <taxon>Chalcidoidea</taxon>
        <taxon>Pteromalidae</taxon>
        <taxon>Pteromalinae</taxon>
        <taxon>Trichomalopsis</taxon>
    </lineage>
</organism>
<dbReference type="Proteomes" id="UP000215335">
    <property type="component" value="Unassembled WGS sequence"/>
</dbReference>
<dbReference type="Gene3D" id="3.30.420.10">
    <property type="entry name" value="Ribonuclease H-like superfamily/Ribonuclease H"/>
    <property type="match status" value="1"/>
</dbReference>
<dbReference type="InterPro" id="IPR036397">
    <property type="entry name" value="RNaseH_sf"/>
</dbReference>
<proteinExistence type="predicted"/>
<dbReference type="GO" id="GO:0003676">
    <property type="term" value="F:nucleic acid binding"/>
    <property type="evidence" value="ECO:0007669"/>
    <property type="project" value="InterPro"/>
</dbReference>
<dbReference type="OrthoDB" id="9986793at2759"/>
<dbReference type="STRING" id="543379.A0A232FLT7"/>
<evidence type="ECO:0000313" key="1">
    <source>
        <dbReference type="EMBL" id="OXU31711.1"/>
    </source>
</evidence>
<keyword evidence="2" id="KW-1185">Reference proteome</keyword>
<evidence type="ECO:0008006" key="3">
    <source>
        <dbReference type="Google" id="ProtNLM"/>
    </source>
</evidence>
<sequence>MWFQQDGAAPHFALIVRQFLNQNYRERWIGRGGPVNWPPNSPDLTSPDFYLWGYQKNVVFEERPTTREDMQDRIRQACAAIPRQTLLNTVRHFQRRLTLCLQANRGNFKQLLHG</sequence>
<dbReference type="EMBL" id="NNAY01000036">
    <property type="protein sequence ID" value="OXU31711.1"/>
    <property type="molecule type" value="Genomic_DNA"/>
</dbReference>
<evidence type="ECO:0000313" key="2">
    <source>
        <dbReference type="Proteomes" id="UP000215335"/>
    </source>
</evidence>
<accession>A0A232FLT7</accession>
<gene>
    <name evidence="1" type="ORF">TSAR_007214</name>
</gene>